<accession>A0A0V1E8R7</accession>
<protein>
    <submittedName>
        <fullName evidence="1">Uncharacterized protein</fullName>
    </submittedName>
</protein>
<proteinExistence type="predicted"/>
<evidence type="ECO:0000313" key="1">
    <source>
        <dbReference type="EMBL" id="KRY70229.1"/>
    </source>
</evidence>
<dbReference type="Proteomes" id="UP000054632">
    <property type="component" value="Unassembled WGS sequence"/>
</dbReference>
<organism evidence="1 2">
    <name type="scientific">Trichinella pseudospiralis</name>
    <name type="common">Parasitic roundworm</name>
    <dbReference type="NCBI Taxonomy" id="6337"/>
    <lineage>
        <taxon>Eukaryota</taxon>
        <taxon>Metazoa</taxon>
        <taxon>Ecdysozoa</taxon>
        <taxon>Nematoda</taxon>
        <taxon>Enoplea</taxon>
        <taxon>Dorylaimia</taxon>
        <taxon>Trichinellida</taxon>
        <taxon>Trichinellidae</taxon>
        <taxon>Trichinella</taxon>
    </lineage>
</organism>
<sequence>MRRNEASLLATNGRILQFPFALPCADVSAVSAEKCLIELFSLFGVPSYVHADHWSAFASDDRIAPYTPQSNVQDKRYTVIVWKAILQALKSHELPTEQDTVSQQVLHTLSVLPDALHVVRSFLCTSTNAATHERFLAFARHLKSDPLLEVVELLEVNLTYAYIRFLGRKRCKN</sequence>
<gene>
    <name evidence="1" type="ORF">T4A_13554</name>
</gene>
<comment type="caution">
    <text evidence="1">The sequence shown here is derived from an EMBL/GenBank/DDBJ whole genome shotgun (WGS) entry which is preliminary data.</text>
</comment>
<dbReference type="EMBL" id="JYDR01000077">
    <property type="protein sequence ID" value="KRY70229.1"/>
    <property type="molecule type" value="Genomic_DNA"/>
</dbReference>
<name>A0A0V1E8R7_TRIPS</name>
<dbReference type="InterPro" id="IPR012337">
    <property type="entry name" value="RNaseH-like_sf"/>
</dbReference>
<evidence type="ECO:0000313" key="2">
    <source>
        <dbReference type="Proteomes" id="UP000054632"/>
    </source>
</evidence>
<dbReference type="AlphaFoldDB" id="A0A0V1E8R7"/>
<reference evidence="1 2" key="1">
    <citation type="submission" date="2015-01" db="EMBL/GenBank/DDBJ databases">
        <title>Evolution of Trichinella species and genotypes.</title>
        <authorList>
            <person name="Korhonen P.K."/>
            <person name="Edoardo P."/>
            <person name="Giuseppe L.R."/>
            <person name="Gasser R.B."/>
        </authorList>
    </citation>
    <scope>NUCLEOTIDE SEQUENCE [LARGE SCALE GENOMIC DNA]</scope>
    <source>
        <strain evidence="1">ISS13</strain>
    </source>
</reference>
<dbReference type="SUPFAM" id="SSF53098">
    <property type="entry name" value="Ribonuclease H-like"/>
    <property type="match status" value="1"/>
</dbReference>